<accession>A0A673L3N9</accession>
<evidence type="ECO:0000256" key="3">
    <source>
        <dbReference type="ARBA" id="ARBA00022833"/>
    </source>
</evidence>
<protein>
    <recommendedName>
        <fullName evidence="6">THAP-type domain-containing protein</fullName>
    </recommendedName>
</protein>
<feature type="domain" description="THAP-type" evidence="6">
    <location>
        <begin position="1"/>
        <end position="46"/>
    </location>
</feature>
<name>A0A673L3N9_9TELE</name>
<reference evidence="7" key="2">
    <citation type="submission" date="2025-09" db="UniProtKB">
        <authorList>
            <consortium name="Ensembl"/>
        </authorList>
    </citation>
    <scope>IDENTIFICATION</scope>
</reference>
<organism evidence="7 8">
    <name type="scientific">Sinocyclocheilus rhinocerous</name>
    <dbReference type="NCBI Taxonomy" id="307959"/>
    <lineage>
        <taxon>Eukaryota</taxon>
        <taxon>Metazoa</taxon>
        <taxon>Chordata</taxon>
        <taxon>Craniata</taxon>
        <taxon>Vertebrata</taxon>
        <taxon>Euteleostomi</taxon>
        <taxon>Actinopterygii</taxon>
        <taxon>Neopterygii</taxon>
        <taxon>Teleostei</taxon>
        <taxon>Ostariophysi</taxon>
        <taxon>Cypriniformes</taxon>
        <taxon>Cyprinidae</taxon>
        <taxon>Cyprininae</taxon>
        <taxon>Sinocyclocheilus</taxon>
    </lineage>
</organism>
<sequence>MPAICCAVGCNNSCQRNPKLQFYSIPKELDRRNKWLALIRRDNWQP</sequence>
<dbReference type="Ensembl" id="ENSSRHT00000074873.1">
    <property type="protein sequence ID" value="ENSSRHP00000072885.1"/>
    <property type="gene ID" value="ENSSRHG00000036231.1"/>
</dbReference>
<dbReference type="GO" id="GO:0003677">
    <property type="term" value="F:DNA binding"/>
    <property type="evidence" value="ECO:0007669"/>
    <property type="project" value="UniProtKB-UniRule"/>
</dbReference>
<dbReference type="SUPFAM" id="SSF57716">
    <property type="entry name" value="Glucocorticoid receptor-like (DNA-binding domain)"/>
    <property type="match status" value="1"/>
</dbReference>
<dbReference type="InterPro" id="IPR006612">
    <property type="entry name" value="THAP_Znf"/>
</dbReference>
<dbReference type="PROSITE" id="PS50950">
    <property type="entry name" value="ZF_THAP"/>
    <property type="match status" value="1"/>
</dbReference>
<keyword evidence="2 5" id="KW-0863">Zinc-finger</keyword>
<dbReference type="GO" id="GO:0008270">
    <property type="term" value="F:zinc ion binding"/>
    <property type="evidence" value="ECO:0007669"/>
    <property type="project" value="UniProtKB-KW"/>
</dbReference>
<evidence type="ECO:0000256" key="2">
    <source>
        <dbReference type="ARBA" id="ARBA00022771"/>
    </source>
</evidence>
<keyword evidence="1" id="KW-0479">Metal-binding</keyword>
<keyword evidence="4 5" id="KW-0238">DNA-binding</keyword>
<evidence type="ECO:0000256" key="5">
    <source>
        <dbReference type="PROSITE-ProRule" id="PRU00309"/>
    </source>
</evidence>
<evidence type="ECO:0000313" key="8">
    <source>
        <dbReference type="Proteomes" id="UP000472270"/>
    </source>
</evidence>
<proteinExistence type="predicted"/>
<evidence type="ECO:0000256" key="4">
    <source>
        <dbReference type="ARBA" id="ARBA00023125"/>
    </source>
</evidence>
<evidence type="ECO:0000313" key="7">
    <source>
        <dbReference type="Ensembl" id="ENSSRHP00000072885.1"/>
    </source>
</evidence>
<dbReference type="AlphaFoldDB" id="A0A673L3N9"/>
<keyword evidence="8" id="KW-1185">Reference proteome</keyword>
<keyword evidence="3" id="KW-0862">Zinc</keyword>
<evidence type="ECO:0000259" key="6">
    <source>
        <dbReference type="PROSITE" id="PS50950"/>
    </source>
</evidence>
<reference evidence="7" key="1">
    <citation type="submission" date="2025-08" db="UniProtKB">
        <authorList>
            <consortium name="Ensembl"/>
        </authorList>
    </citation>
    <scope>IDENTIFICATION</scope>
</reference>
<dbReference type="Proteomes" id="UP000472270">
    <property type="component" value="Unassembled WGS sequence"/>
</dbReference>
<dbReference type="Pfam" id="PF05485">
    <property type="entry name" value="THAP"/>
    <property type="match status" value="1"/>
</dbReference>
<evidence type="ECO:0000256" key="1">
    <source>
        <dbReference type="ARBA" id="ARBA00022723"/>
    </source>
</evidence>